<evidence type="ECO:0000256" key="1">
    <source>
        <dbReference type="ARBA" id="ARBA00023134"/>
    </source>
</evidence>
<dbReference type="PRINTS" id="PR00315">
    <property type="entry name" value="ELONGATNFCT"/>
</dbReference>
<dbReference type="Pfam" id="PF00009">
    <property type="entry name" value="GTP_EFTU"/>
    <property type="match status" value="1"/>
</dbReference>
<dbReference type="PANTHER" id="PTHR42908">
    <property type="entry name" value="TRANSLATION ELONGATION FACTOR-RELATED"/>
    <property type="match status" value="1"/>
</dbReference>
<evidence type="ECO:0000313" key="5">
    <source>
        <dbReference type="Proteomes" id="UP000176639"/>
    </source>
</evidence>
<dbReference type="GO" id="GO:1990904">
    <property type="term" value="C:ribonucleoprotein complex"/>
    <property type="evidence" value="ECO:0007669"/>
    <property type="project" value="TreeGrafter"/>
</dbReference>
<dbReference type="NCBIfam" id="TIGR00231">
    <property type="entry name" value="small_GTP"/>
    <property type="match status" value="1"/>
</dbReference>
<keyword evidence="2" id="KW-0547">Nucleotide-binding</keyword>
<dbReference type="PROSITE" id="PS00301">
    <property type="entry name" value="G_TR_1"/>
    <property type="match status" value="1"/>
</dbReference>
<keyword evidence="2" id="KW-0694">RNA-binding</keyword>
<keyword evidence="2" id="KW-0690">Ribosome biogenesis</keyword>
<feature type="binding site" evidence="2">
    <location>
        <begin position="13"/>
        <end position="18"/>
    </location>
    <ligand>
        <name>GTP</name>
        <dbReference type="ChEBI" id="CHEBI:37565"/>
    </ligand>
</feature>
<dbReference type="FunFam" id="2.40.30.10:FF:000016">
    <property type="entry name" value="GTP-binding protein TypA"/>
    <property type="match status" value="1"/>
</dbReference>
<dbReference type="CDD" id="cd01891">
    <property type="entry name" value="TypA_BipA"/>
    <property type="match status" value="1"/>
</dbReference>
<dbReference type="AlphaFoldDB" id="A0A1F5AZ86"/>
<dbReference type="SMART" id="SM00838">
    <property type="entry name" value="EFG_C"/>
    <property type="match status" value="1"/>
</dbReference>
<dbReference type="GO" id="GO:0000027">
    <property type="term" value="P:ribosomal large subunit assembly"/>
    <property type="evidence" value="ECO:0007669"/>
    <property type="project" value="UniProtKB-UniRule"/>
</dbReference>
<dbReference type="Gene3D" id="2.40.50.250">
    <property type="entry name" value="bipa protein"/>
    <property type="match status" value="1"/>
</dbReference>
<feature type="binding site" evidence="2">
    <location>
        <begin position="127"/>
        <end position="130"/>
    </location>
    <ligand>
        <name>GTP</name>
        <dbReference type="ChEBI" id="CHEBI:37565"/>
    </ligand>
</feature>
<dbReference type="Gene3D" id="2.40.30.10">
    <property type="entry name" value="Translation factors"/>
    <property type="match status" value="1"/>
</dbReference>
<comment type="caution">
    <text evidence="4">The sequence shown here is derived from an EMBL/GenBank/DDBJ whole genome shotgun (WGS) entry which is preliminary data.</text>
</comment>
<dbReference type="PANTHER" id="PTHR42908:SF8">
    <property type="entry name" value="TR-TYPE G DOMAIN-CONTAINING PROTEIN"/>
    <property type="match status" value="1"/>
</dbReference>
<dbReference type="CDD" id="cd16263">
    <property type="entry name" value="BipA_III"/>
    <property type="match status" value="1"/>
</dbReference>
<dbReference type="InterPro" id="IPR006298">
    <property type="entry name" value="BipA"/>
</dbReference>
<dbReference type="InterPro" id="IPR048876">
    <property type="entry name" value="BipA_C"/>
</dbReference>
<dbReference type="Gene3D" id="3.30.70.240">
    <property type="match status" value="1"/>
</dbReference>
<comment type="similarity">
    <text evidence="2">Belongs to the TRAFAC class translation factor GTPase superfamily. Classic translation factor GTPase family. BipA subfamily.</text>
</comment>
<dbReference type="InterPro" id="IPR031157">
    <property type="entry name" value="G_TR_CS"/>
</dbReference>
<dbReference type="FunFam" id="3.30.70.240:FF:000002">
    <property type="entry name" value="GTP-binding protein TypA"/>
    <property type="match status" value="1"/>
</dbReference>
<dbReference type="Pfam" id="PF21018">
    <property type="entry name" value="BipA_C"/>
    <property type="match status" value="1"/>
</dbReference>
<comment type="function">
    <text evidence="2">A 50S ribosomal subunit assembly protein with GTPase activity, required for 50S subunit assembly at low temperatures, may also play a role in translation. Binds GTP and analogs. Binds the 70S ribosome between the 30S and 50S subunits, in a similar position as ribosome-bound EF-G; it contacts a number of ribosomal proteins, both rRNAs and the A-site tRNA.</text>
</comment>
<dbReference type="InterPro" id="IPR000640">
    <property type="entry name" value="EFG_V-like"/>
</dbReference>
<dbReference type="InterPro" id="IPR000795">
    <property type="entry name" value="T_Tr_GTP-bd_dom"/>
</dbReference>
<dbReference type="InterPro" id="IPR027417">
    <property type="entry name" value="P-loop_NTPase"/>
</dbReference>
<comment type="catalytic activity">
    <reaction evidence="2">
        <text>GTP + H2O = GDP + phosphate + H(+)</text>
        <dbReference type="Rhea" id="RHEA:19669"/>
        <dbReference type="ChEBI" id="CHEBI:15377"/>
        <dbReference type="ChEBI" id="CHEBI:15378"/>
        <dbReference type="ChEBI" id="CHEBI:37565"/>
        <dbReference type="ChEBI" id="CHEBI:43474"/>
        <dbReference type="ChEBI" id="CHEBI:58189"/>
    </reaction>
</comment>
<dbReference type="Gene3D" id="3.40.50.300">
    <property type="entry name" value="P-loop containing nucleotide triphosphate hydrolases"/>
    <property type="match status" value="1"/>
</dbReference>
<dbReference type="GO" id="GO:0005829">
    <property type="term" value="C:cytosol"/>
    <property type="evidence" value="ECO:0007669"/>
    <property type="project" value="TreeGrafter"/>
</dbReference>
<organism evidence="4 5">
    <name type="scientific">Candidatus Azambacteria bacterium RBG_16_47_10</name>
    <dbReference type="NCBI Taxonomy" id="1797292"/>
    <lineage>
        <taxon>Bacteria</taxon>
        <taxon>Candidatus Azamiibacteriota</taxon>
    </lineage>
</organism>
<evidence type="ECO:0000259" key="3">
    <source>
        <dbReference type="PROSITE" id="PS51722"/>
    </source>
</evidence>
<dbReference type="FunFam" id="3.30.70.870:FF:000003">
    <property type="entry name" value="GTP-binding protein TypA"/>
    <property type="match status" value="1"/>
</dbReference>
<dbReference type="InterPro" id="IPR047041">
    <property type="entry name" value="BipA_GTP-bd_dom"/>
</dbReference>
<dbReference type="InterPro" id="IPR004161">
    <property type="entry name" value="EFTu-like_2"/>
</dbReference>
<accession>A0A1F5AZ86</accession>
<dbReference type="GO" id="GO:0003924">
    <property type="term" value="F:GTPase activity"/>
    <property type="evidence" value="ECO:0007669"/>
    <property type="project" value="UniProtKB-UniRule"/>
</dbReference>
<dbReference type="Gene3D" id="3.30.70.870">
    <property type="entry name" value="Elongation Factor G (Translational Gtpase), domain 3"/>
    <property type="match status" value="1"/>
</dbReference>
<dbReference type="InterPro" id="IPR005225">
    <property type="entry name" value="Small_GTP-bd"/>
</dbReference>
<gene>
    <name evidence="2" type="primary">bipA</name>
    <name evidence="4" type="ORF">A2Z10_01020</name>
</gene>
<proteinExistence type="inferred from homology"/>
<dbReference type="NCBIfam" id="TIGR01394">
    <property type="entry name" value="TypA_BipA"/>
    <property type="match status" value="1"/>
</dbReference>
<dbReference type="FunFam" id="3.40.50.300:FF:000055">
    <property type="entry name" value="GTP-binding protein TypA"/>
    <property type="match status" value="1"/>
</dbReference>
<dbReference type="InterPro" id="IPR042116">
    <property type="entry name" value="TypA/BipA_C"/>
</dbReference>
<dbReference type="GO" id="GO:0043022">
    <property type="term" value="F:ribosome binding"/>
    <property type="evidence" value="ECO:0007669"/>
    <property type="project" value="UniProtKB-UniRule"/>
</dbReference>
<evidence type="ECO:0000256" key="2">
    <source>
        <dbReference type="HAMAP-Rule" id="MF_00849"/>
    </source>
</evidence>
<keyword evidence="2" id="KW-0699">rRNA-binding</keyword>
<feature type="domain" description="Tr-type G" evidence="3">
    <location>
        <begin position="1"/>
        <end position="198"/>
    </location>
</feature>
<dbReference type="HAMAP" id="MF_00849">
    <property type="entry name" value="BipA"/>
    <property type="match status" value="1"/>
</dbReference>
<dbReference type="CDD" id="cd03710">
    <property type="entry name" value="BipA_TypA_C"/>
    <property type="match status" value="1"/>
</dbReference>
<dbReference type="Pfam" id="PF03144">
    <property type="entry name" value="GTP_EFTU_D2"/>
    <property type="match status" value="1"/>
</dbReference>
<dbReference type="InterPro" id="IPR035647">
    <property type="entry name" value="EFG_III/V"/>
</dbReference>
<comment type="subunit">
    <text evidence="2">Monomer.</text>
</comment>
<dbReference type="InterPro" id="IPR035651">
    <property type="entry name" value="BipA_V"/>
</dbReference>
<keyword evidence="2" id="KW-0820">tRNA-binding</keyword>
<dbReference type="SUPFAM" id="SSF54980">
    <property type="entry name" value="EF-G C-terminal domain-like"/>
    <property type="match status" value="2"/>
</dbReference>
<reference evidence="4 5" key="1">
    <citation type="journal article" date="2016" name="Nat. Commun.">
        <title>Thousands of microbial genomes shed light on interconnected biogeochemical processes in an aquifer system.</title>
        <authorList>
            <person name="Anantharaman K."/>
            <person name="Brown C.T."/>
            <person name="Hug L.A."/>
            <person name="Sharon I."/>
            <person name="Castelle C.J."/>
            <person name="Probst A.J."/>
            <person name="Thomas B.C."/>
            <person name="Singh A."/>
            <person name="Wilkins M.J."/>
            <person name="Karaoz U."/>
            <person name="Brodie E.L."/>
            <person name="Williams K.H."/>
            <person name="Hubbard S.S."/>
            <person name="Banfield J.F."/>
        </authorList>
    </citation>
    <scope>NUCLEOTIDE SEQUENCE [LARGE SCALE GENOMIC DNA]</scope>
</reference>
<dbReference type="InterPro" id="IPR009000">
    <property type="entry name" value="Transl_B-barrel_sf"/>
</dbReference>
<dbReference type="SUPFAM" id="SSF50447">
    <property type="entry name" value="Translation proteins"/>
    <property type="match status" value="1"/>
</dbReference>
<dbReference type="Proteomes" id="UP000176639">
    <property type="component" value="Unassembled WGS sequence"/>
</dbReference>
<name>A0A1F5AZ86_9BACT</name>
<dbReference type="GO" id="GO:0019843">
    <property type="term" value="F:rRNA binding"/>
    <property type="evidence" value="ECO:0007669"/>
    <property type="project" value="UniProtKB-KW"/>
</dbReference>
<dbReference type="Pfam" id="PF00679">
    <property type="entry name" value="EFG_C"/>
    <property type="match status" value="1"/>
</dbReference>
<dbReference type="SUPFAM" id="SSF52540">
    <property type="entry name" value="P-loop containing nucleoside triphosphate hydrolases"/>
    <property type="match status" value="1"/>
</dbReference>
<dbReference type="CDD" id="cd03691">
    <property type="entry name" value="BipA_TypA_II"/>
    <property type="match status" value="1"/>
</dbReference>
<protein>
    <recommendedName>
        <fullName evidence="2">Large ribosomal subunit assembly factor BipA</fullName>
        <ecNumber evidence="2">3.6.5.-</ecNumber>
    </recommendedName>
    <alternativeName>
        <fullName evidence="2">GTP-binding protein BipA</fullName>
    </alternativeName>
</protein>
<dbReference type="PROSITE" id="PS51722">
    <property type="entry name" value="G_TR_2"/>
    <property type="match status" value="1"/>
</dbReference>
<dbReference type="InterPro" id="IPR047043">
    <property type="entry name" value="BipA_III"/>
</dbReference>
<dbReference type="GO" id="GO:0000049">
    <property type="term" value="F:tRNA binding"/>
    <property type="evidence" value="ECO:0007669"/>
    <property type="project" value="UniProtKB-KW"/>
</dbReference>
<keyword evidence="2" id="KW-0378">Hydrolase</keyword>
<dbReference type="EC" id="3.6.5.-" evidence="2"/>
<keyword evidence="1 2" id="KW-0342">GTP-binding</keyword>
<comment type="subcellular location">
    <subcellularLocation>
        <location evidence="2">Cytoplasm</location>
    </subcellularLocation>
    <text evidence="2">Binds to ribosomes.</text>
</comment>
<dbReference type="GO" id="GO:0005525">
    <property type="term" value="F:GTP binding"/>
    <property type="evidence" value="ECO:0007669"/>
    <property type="project" value="UniProtKB-UniRule"/>
</dbReference>
<keyword evidence="2" id="KW-0963">Cytoplasm</keyword>
<dbReference type="EMBL" id="MEYI01000030">
    <property type="protein sequence ID" value="OGD23715.1"/>
    <property type="molecule type" value="Genomic_DNA"/>
</dbReference>
<evidence type="ECO:0000313" key="4">
    <source>
        <dbReference type="EMBL" id="OGD23715.1"/>
    </source>
</evidence>
<sequence length="603" mass="66413">MKLRNIAIIAHVDHGKTTLVDALLKQSEDFKRKADETQDLIMDSNELERERGITIFSKNAAVRYHDTKINIIDTPGHADFGGEVERIMRMVDGVLLVVDAKEGPMPQTKFVLRKAIQAGHPAIVVINKIDKPDARAAWALERTYDLFIELGATDEQIEFPVIYASGAQGKAGLTDDLSAMNDVQVVFDTIMKNIPSPVMDASAPLQMLTVNLTNDNYKGKIAVGRLYSGTLKKGMTVAHINRKGEIKKEQITAVMVFDGLGRVDVDEAYAGDIVAIAGIPSVSIGETIADPANPQALPVITIDEPTIKMTFGVNTSPFTGKEGQYTTSRNVKERLEHELETDVALVVTTPESSDRWEVAGRGELHLAILIEKMRREGYELEVSKPEVIIREEQGRKVEPVELVSIEVPEQFSGAVIEMLGKRLGQMKDMRVDRGMAFMDFATPTRGLIGMRNEFLTGTKGLGIYNSIFLGYEPLRGECEAQAHGSLISSEAGVSNSHGLMNVQGRGQLFIGPAVPVYEGMVVGENAKAEDIIVNICKTKELTNFRTKDVGVKEQLDVPREMGLEDALEYIGDDELVEVTPKSIRIRKKLLTDNDRKRAKRGGK</sequence>
<dbReference type="InterPro" id="IPR047042">
    <property type="entry name" value="BipA_II"/>
</dbReference>